<dbReference type="Gene3D" id="3.30.450.20">
    <property type="entry name" value="PAS domain"/>
    <property type="match status" value="2"/>
</dbReference>
<organism evidence="2 3">
    <name type="scientific">Candidatus Synechococcus spongiarum 142</name>
    <dbReference type="NCBI Taxonomy" id="1608213"/>
    <lineage>
        <taxon>Bacteria</taxon>
        <taxon>Bacillati</taxon>
        <taxon>Cyanobacteriota</taxon>
        <taxon>Cyanophyceae</taxon>
        <taxon>Synechococcales</taxon>
        <taxon>Synechococcaceae</taxon>
        <taxon>Synechococcus</taxon>
    </lineage>
</organism>
<dbReference type="Pfam" id="PF03797">
    <property type="entry name" value="Autotransporter"/>
    <property type="match status" value="1"/>
</dbReference>
<dbReference type="AlphaFoldDB" id="A0A6N3X6T4"/>
<name>A0A6N3X6T4_9SYNE</name>
<comment type="caution">
    <text evidence="2">The sequence shown here is derived from an EMBL/GenBank/DDBJ whole genome shotgun (WGS) entry which is preliminary data.</text>
</comment>
<evidence type="ECO:0000313" key="2">
    <source>
        <dbReference type="EMBL" id="KKZ11246.1"/>
    </source>
</evidence>
<feature type="domain" description="Autotransporter" evidence="1">
    <location>
        <begin position="880"/>
        <end position="1109"/>
    </location>
</feature>
<protein>
    <recommendedName>
        <fullName evidence="1">Autotransporter domain-containing protein</fullName>
    </recommendedName>
</protein>
<accession>A0A6N3X6T4</accession>
<dbReference type="Proteomes" id="UP000035054">
    <property type="component" value="Unassembled WGS sequence"/>
</dbReference>
<evidence type="ECO:0000313" key="3">
    <source>
        <dbReference type="Proteomes" id="UP000035054"/>
    </source>
</evidence>
<proteinExistence type="predicted"/>
<dbReference type="InterPro" id="IPR005546">
    <property type="entry name" value="Autotransporte_beta"/>
</dbReference>
<dbReference type="Gene3D" id="2.40.128.130">
    <property type="entry name" value="Autotransporter beta-domain"/>
    <property type="match status" value="1"/>
</dbReference>
<gene>
    <name evidence="2" type="ORF">TH68_08985</name>
</gene>
<dbReference type="SMART" id="SM00869">
    <property type="entry name" value="Autotransporter"/>
    <property type="match status" value="1"/>
</dbReference>
<dbReference type="InterPro" id="IPR036709">
    <property type="entry name" value="Autotransporte_beta_dom_sf"/>
</dbReference>
<dbReference type="SUPFAM" id="SSF103515">
    <property type="entry name" value="Autotransporter"/>
    <property type="match status" value="1"/>
</dbReference>
<dbReference type="EMBL" id="JXUO01000286">
    <property type="protein sequence ID" value="KKZ11246.1"/>
    <property type="molecule type" value="Genomic_DNA"/>
</dbReference>
<sequence>MFKSTALQNQSYFDSGRQCSPARGLRHNLLPVLLYLLLPISGGFVQGAVAQSMYGCPAPAGGFPEEVTDPPATAQDVERDRNRLKDFLLYYVEQVSEGEADTWHTACIARTENGPYYSGSTYLISLTVDGRVWVHAKDMSLSARQLNPQVYAAILSGLGVSADDIRSLGSANPADASQALNSIVARLSAEEPDGPFSFGGDQSGIPAASGHAAAYYSVGGGSPIIILTGFDLTEAHLIGLVDENVDYGNPSIEAKDVVDRETLKEFVTEAVDYLRTLLERGNLTNLSQARIAMRDPNGPWRHDSVYLYVYDSSSEQTLFHGAFPNRFEVLNTGITEDVATGELVWTLVEEAAARRPEGGFLSYHFDNPSDDSDEAVPKTGYAIEVDVTTRRNDGTITPVKFIVGSGFYPEGVDAAEPTDPGQAIACPAPEGLNVDTLRNPTITAQEATTPQGLRQFIVYYRDEAKKLEDARMERDSVYTACIARDKEGPYYSDSVYTVSLTVDGGVLVHAKDMSLSARQLNPQIYAAILAGLGVSADNIANLGSSDPAVAGSALGAVAAKLSEEPDGAFSFDGGQSGIPAASGHAAVYNTSEALDSPPIILIAGFDLTEAHLTNEEIDHETPSIEAKDVVDRDTLKKFVTAAVGYMRKVLETGDPRAQSRARLELRDPNGPWNHSSIYLYVYDKVTQQTVLHGGFPDRFEFRNAGISRDVVTGELVWDLVTEAAARSPEGGFLSYHFDNPNDNSDDVVPKVGYARELEVSVTQSDGRTFAYEFILGSGFYPEDVAAAEQAKLLSPKAWHVRFGRTVSQQVVDALQDRFATRPQAGLQLTVAGERLNGTTPLEENQEALSKALGFETITPQQLAQESSFSFTASEHDAPAQLSFWGTGAFSSFSGSEDSLSLDGDVTTAMIGADWRGPRWQAGAALTQSWGSGSSDGGQDDGDITANMTGVFPYGHYGLTPRLGIWAIAGYGWGELSFKPDGAEYNPSTTMTMAAVGKEGVLLDGGATGLTLSTRADMLMVKTTSGEDKDLASSEGNIFRTRAGLEAARPVSLASGASLVPSLTLGVRHDTGNAETGFGMDLGAGLSWTAPESGISGELKGRTLLIHEDDDFQDLGLAISFSWNPGPSNLGPSLSMRHSMGATVTGSMDALLNPATMELLDTASSSSQQFETQLAYGLAISDRFTLTPALGLTLAPDKKRYSLSGRLQPYSHQDQADGWELSLDVQRQERRSATSDHSVKLGVSLSF</sequence>
<evidence type="ECO:0000259" key="1">
    <source>
        <dbReference type="SMART" id="SM00869"/>
    </source>
</evidence>
<reference evidence="2 3" key="1">
    <citation type="submission" date="2015-01" db="EMBL/GenBank/DDBJ databases">
        <title>Lifestyle Evolution in Cyanobacterial Symbionts of Sponges.</title>
        <authorList>
            <person name="Burgsdorf I."/>
            <person name="Slaby B.M."/>
            <person name="Handley K.M."/>
            <person name="Haber M."/>
            <person name="Blom J."/>
            <person name="Marshall C.W."/>
            <person name="Gilbert J.A."/>
            <person name="Hentschel U."/>
            <person name="Steindler L."/>
        </authorList>
    </citation>
    <scope>NUCLEOTIDE SEQUENCE [LARGE SCALE GENOMIC DNA]</scope>
    <source>
        <strain evidence="2">142</strain>
    </source>
</reference>